<evidence type="ECO:0000256" key="6">
    <source>
        <dbReference type="ARBA" id="ARBA00022692"/>
    </source>
</evidence>
<dbReference type="InterPro" id="IPR004764">
    <property type="entry name" value="MdtF-like"/>
</dbReference>
<keyword evidence="4" id="KW-1003">Cell membrane</keyword>
<dbReference type="FunFam" id="3.30.70.1430:FF:000001">
    <property type="entry name" value="Efflux pump membrane transporter"/>
    <property type="match status" value="1"/>
</dbReference>
<accession>A0A9D9HC28</accession>
<evidence type="ECO:0000256" key="4">
    <source>
        <dbReference type="ARBA" id="ARBA00022475"/>
    </source>
</evidence>
<dbReference type="Gene3D" id="3.30.2090.10">
    <property type="entry name" value="Multidrug efflux transporter AcrB TolC docking domain, DN and DC subdomains"/>
    <property type="match status" value="2"/>
</dbReference>
<name>A0A9D9HC28_9BACT</name>
<dbReference type="PRINTS" id="PR00702">
    <property type="entry name" value="ACRIFLAVINRP"/>
</dbReference>
<dbReference type="PANTHER" id="PTHR32063:SF9">
    <property type="entry name" value="SIMILAR TO MULTIDRUG RESISTANCE PROTEIN MEXB"/>
    <property type="match status" value="1"/>
</dbReference>
<evidence type="ECO:0000256" key="2">
    <source>
        <dbReference type="ARBA" id="ARBA00010942"/>
    </source>
</evidence>
<feature type="transmembrane region" description="Helical" evidence="9">
    <location>
        <begin position="926"/>
        <end position="946"/>
    </location>
</feature>
<dbReference type="FunFam" id="1.20.1640.10:FF:000001">
    <property type="entry name" value="Efflux pump membrane transporter"/>
    <property type="match status" value="1"/>
</dbReference>
<feature type="transmembrane region" description="Helical" evidence="9">
    <location>
        <begin position="464"/>
        <end position="486"/>
    </location>
</feature>
<feature type="transmembrane region" description="Helical" evidence="9">
    <location>
        <begin position="1007"/>
        <end position="1032"/>
    </location>
</feature>
<keyword evidence="3" id="KW-0813">Transport</keyword>
<comment type="caution">
    <text evidence="10">The sequence shown here is derived from an EMBL/GenBank/DDBJ whole genome shotgun (WGS) entry which is preliminary data.</text>
</comment>
<feature type="transmembrane region" description="Helical" evidence="9">
    <location>
        <begin position="432"/>
        <end position="452"/>
    </location>
</feature>
<dbReference type="GO" id="GO:0015562">
    <property type="term" value="F:efflux transmembrane transporter activity"/>
    <property type="evidence" value="ECO:0007669"/>
    <property type="project" value="InterPro"/>
</dbReference>
<dbReference type="Gene3D" id="3.30.70.1430">
    <property type="entry name" value="Multidrug efflux transporter AcrB pore domain"/>
    <property type="match status" value="2"/>
</dbReference>
<feature type="transmembrane region" description="Helical" evidence="9">
    <location>
        <begin position="390"/>
        <end position="411"/>
    </location>
</feature>
<dbReference type="Gene3D" id="3.30.70.1320">
    <property type="entry name" value="Multidrug efflux transporter AcrB pore domain like"/>
    <property type="match status" value="1"/>
</dbReference>
<evidence type="ECO:0000256" key="7">
    <source>
        <dbReference type="ARBA" id="ARBA00022989"/>
    </source>
</evidence>
<reference evidence="10" key="2">
    <citation type="journal article" date="2021" name="PeerJ">
        <title>Extensive microbial diversity within the chicken gut microbiome revealed by metagenomics and culture.</title>
        <authorList>
            <person name="Gilroy R."/>
            <person name="Ravi A."/>
            <person name="Getino M."/>
            <person name="Pursley I."/>
            <person name="Horton D.L."/>
            <person name="Alikhan N.F."/>
            <person name="Baker D."/>
            <person name="Gharbi K."/>
            <person name="Hall N."/>
            <person name="Watson M."/>
            <person name="Adriaenssens E.M."/>
            <person name="Foster-Nyarko E."/>
            <person name="Jarju S."/>
            <person name="Secka A."/>
            <person name="Antonio M."/>
            <person name="Oren A."/>
            <person name="Chaudhuri R.R."/>
            <person name="La Ragione R."/>
            <person name="Hildebrand F."/>
            <person name="Pallen M.J."/>
        </authorList>
    </citation>
    <scope>NUCLEOTIDE SEQUENCE</scope>
    <source>
        <strain evidence="10">20514</strain>
    </source>
</reference>
<sequence length="1049" mass="114255">MKLKMFVDRPILSVVISVVIVLLGLIGLVSLPVEQYPDIAPPTVRVSTTYSGANAEAVQNSVIVPLEEAINGVENMTYMESSASNSGSASISIYFKQGTDPDMAAVNVQNRVSRATSLLPAEVTRVGVETMKRQSSTLKVFALYSPDGTYDETFLTNYLSINVKPEIQRISGVGEVNVMGGDYSMRIWMKPDIMAQYQLQPSDIISALSSQNIEASTGAIGENSDNVYQYTLKYRGRLSTEEEFGDIVISAMQNGSVIRLKDVADIELGAVSYSYTGKVLGAPGVTCMINQTAGSNANEIITAIDEYLADVSQNLPKGVELVDIMSTKDFLDASIHEVIKTLLEAILLVVLVVFVFLQNVRATIIPTLGIFVSLIGTFAFLIVAGFSINLLTLFALVLAIGTIVDDAIIVVEAVQARFDAGYKSPYRATVDAVSGISSAIITSTLVFMAVFIPVSFMSGTSGVFYTQFGLTMAVAVGLSAVNALTFSPAMCALILHPNEEVAPGEKPKKFTTRFRIAFDAAFQSMSKKYKHGVAFFIRNKWAGGLALICAVGVLMYLMSTTKTSLVPNEDMGNLFVSVDAAPGSSLNETTKILDEMAESIRDLPQIQTFNQVSGFSFSGSGASHGMMMIRLKPWDQRPGKENSNTAVSNMIYARTAHIKNAQIFVFAPPMISGYGTGNSFFVSLEDRSGKGMATLFDVTQQFIDELNKRPEVQMAYTSFSANFPQYRVDVDAAQCLRAGITSDQVLSVMQGYLGSYYASNFNRFTKMYRVMLQAKPEYRDDMQALDNIYVKTASGMAPVSQFVTLTKTYGAENLDRFNMFPSITVQGMPAEGYSSGDIIAAIQEVAKTSLPTGFGYEFSSMTREEAQLAESHSTTIIYIIAIVFIYLILCGLYESLFLPFAVICSVPFGLMGSFLFARMWGIESNIYMQIGVIMLIGLLSKTAILITEYATERRKHGMTLSHAAVSAASVRLRPILMTVLTMIFGMLPLVTAHGVGANGNQSLGVGVVGGMIIGTIALLFITPMFFVIFQYIEEKVMGRRREDRELEEI</sequence>
<gene>
    <name evidence="10" type="ORF">IAC29_05585</name>
</gene>
<dbReference type="SUPFAM" id="SSF82714">
    <property type="entry name" value="Multidrug efflux transporter AcrB TolC docking domain, DN and DC subdomains"/>
    <property type="match status" value="2"/>
</dbReference>
<feature type="transmembrane region" description="Helical" evidence="9">
    <location>
        <begin position="541"/>
        <end position="558"/>
    </location>
</feature>
<keyword evidence="5" id="KW-0997">Cell inner membrane</keyword>
<dbReference type="GO" id="GO:0042910">
    <property type="term" value="F:xenobiotic transmembrane transporter activity"/>
    <property type="evidence" value="ECO:0007669"/>
    <property type="project" value="TreeGrafter"/>
</dbReference>
<protein>
    <submittedName>
        <fullName evidence="10">Efflux RND transporter permease subunit</fullName>
    </submittedName>
</protein>
<dbReference type="NCBIfam" id="TIGR00915">
    <property type="entry name" value="2A0602"/>
    <property type="match status" value="1"/>
</dbReference>
<dbReference type="EMBL" id="JADIMQ010000079">
    <property type="protein sequence ID" value="MBO8448725.1"/>
    <property type="molecule type" value="Genomic_DNA"/>
</dbReference>
<dbReference type="InterPro" id="IPR001036">
    <property type="entry name" value="Acrflvin-R"/>
</dbReference>
<dbReference type="SUPFAM" id="SSF82693">
    <property type="entry name" value="Multidrug efflux transporter AcrB pore domain, PN1, PN2, PC1 and PC2 subdomains"/>
    <property type="match status" value="3"/>
</dbReference>
<keyword evidence="7 9" id="KW-1133">Transmembrane helix</keyword>
<dbReference type="Gene3D" id="1.20.1640.10">
    <property type="entry name" value="Multidrug efflux transporter AcrB transmembrane domain"/>
    <property type="match status" value="2"/>
</dbReference>
<dbReference type="Proteomes" id="UP000810252">
    <property type="component" value="Unassembled WGS sequence"/>
</dbReference>
<feature type="transmembrane region" description="Helical" evidence="9">
    <location>
        <begin position="875"/>
        <end position="893"/>
    </location>
</feature>
<evidence type="ECO:0000256" key="8">
    <source>
        <dbReference type="ARBA" id="ARBA00023136"/>
    </source>
</evidence>
<dbReference type="AlphaFoldDB" id="A0A9D9HC28"/>
<dbReference type="GO" id="GO:0009636">
    <property type="term" value="P:response to toxic substance"/>
    <property type="evidence" value="ECO:0007669"/>
    <property type="project" value="UniProtKB-ARBA"/>
</dbReference>
<feature type="transmembrane region" description="Helical" evidence="9">
    <location>
        <begin position="12"/>
        <end position="33"/>
    </location>
</feature>
<feature type="transmembrane region" description="Helical" evidence="9">
    <location>
        <begin position="364"/>
        <end position="384"/>
    </location>
</feature>
<evidence type="ECO:0000313" key="11">
    <source>
        <dbReference type="Proteomes" id="UP000810252"/>
    </source>
</evidence>
<dbReference type="GO" id="GO:0005886">
    <property type="term" value="C:plasma membrane"/>
    <property type="evidence" value="ECO:0007669"/>
    <property type="project" value="UniProtKB-SubCell"/>
</dbReference>
<evidence type="ECO:0000313" key="10">
    <source>
        <dbReference type="EMBL" id="MBO8448725.1"/>
    </source>
</evidence>
<keyword evidence="8 9" id="KW-0472">Membrane</keyword>
<feature type="transmembrane region" description="Helical" evidence="9">
    <location>
        <begin position="975"/>
        <end position="995"/>
    </location>
</feature>
<evidence type="ECO:0000256" key="9">
    <source>
        <dbReference type="SAM" id="Phobius"/>
    </source>
</evidence>
<comment type="subcellular location">
    <subcellularLocation>
        <location evidence="1">Cell inner membrane</location>
        <topology evidence="1">Multi-pass membrane protein</topology>
    </subcellularLocation>
</comment>
<keyword evidence="6 9" id="KW-0812">Transmembrane</keyword>
<evidence type="ECO:0000256" key="5">
    <source>
        <dbReference type="ARBA" id="ARBA00022519"/>
    </source>
</evidence>
<evidence type="ECO:0000256" key="1">
    <source>
        <dbReference type="ARBA" id="ARBA00004429"/>
    </source>
</evidence>
<proteinExistence type="inferred from homology"/>
<dbReference type="InterPro" id="IPR027463">
    <property type="entry name" value="AcrB_DN_DC_subdom"/>
</dbReference>
<evidence type="ECO:0000256" key="3">
    <source>
        <dbReference type="ARBA" id="ARBA00022448"/>
    </source>
</evidence>
<reference evidence="10" key="1">
    <citation type="submission" date="2020-10" db="EMBL/GenBank/DDBJ databases">
        <authorList>
            <person name="Gilroy R."/>
        </authorList>
    </citation>
    <scope>NUCLEOTIDE SEQUENCE</scope>
    <source>
        <strain evidence="10">20514</strain>
    </source>
</reference>
<comment type="similarity">
    <text evidence="2">Belongs to the resistance-nodulation-cell division (RND) (TC 2.A.6) family.</text>
</comment>
<dbReference type="SUPFAM" id="SSF82866">
    <property type="entry name" value="Multidrug efflux transporter AcrB transmembrane domain"/>
    <property type="match status" value="2"/>
</dbReference>
<dbReference type="PANTHER" id="PTHR32063">
    <property type="match status" value="1"/>
</dbReference>
<dbReference type="Pfam" id="PF00873">
    <property type="entry name" value="ACR_tran"/>
    <property type="match status" value="1"/>
</dbReference>
<feature type="transmembrane region" description="Helical" evidence="9">
    <location>
        <begin position="338"/>
        <end position="357"/>
    </location>
</feature>
<feature type="transmembrane region" description="Helical" evidence="9">
    <location>
        <begin position="900"/>
        <end position="920"/>
    </location>
</feature>
<organism evidence="10 11">
    <name type="scientific">Candidatus Cryptobacteroides merdigallinarum</name>
    <dbReference type="NCBI Taxonomy" id="2840770"/>
    <lineage>
        <taxon>Bacteria</taxon>
        <taxon>Pseudomonadati</taxon>
        <taxon>Bacteroidota</taxon>
        <taxon>Bacteroidia</taxon>
        <taxon>Bacteroidales</taxon>
        <taxon>Candidatus Cryptobacteroides</taxon>
    </lineage>
</organism>
<dbReference type="Gene3D" id="3.30.70.1440">
    <property type="entry name" value="Multidrug efflux transporter AcrB pore domain"/>
    <property type="match status" value="1"/>
</dbReference>